<keyword evidence="3" id="KW-1185">Reference proteome</keyword>
<sequence>MDPDHVYPVSEDGGPSESGNLRTGDWLRGSPRLLSARDSNRSSLTWVLYFFAALGVLSETATASRPPWWAFCVSCSPSPLDKHEEEESRGWESENRGDGRRER</sequence>
<organism evidence="2 3">
    <name type="scientific">Lentinus brumalis</name>
    <dbReference type="NCBI Taxonomy" id="2498619"/>
    <lineage>
        <taxon>Eukaryota</taxon>
        <taxon>Fungi</taxon>
        <taxon>Dikarya</taxon>
        <taxon>Basidiomycota</taxon>
        <taxon>Agaricomycotina</taxon>
        <taxon>Agaricomycetes</taxon>
        <taxon>Polyporales</taxon>
        <taxon>Polyporaceae</taxon>
        <taxon>Lentinus</taxon>
    </lineage>
</organism>
<accession>A0A371CT84</accession>
<dbReference type="Proteomes" id="UP000256964">
    <property type="component" value="Unassembled WGS sequence"/>
</dbReference>
<dbReference type="AlphaFoldDB" id="A0A371CT84"/>
<reference evidence="2 3" key="1">
    <citation type="journal article" date="2018" name="Biotechnol. Biofuels">
        <title>Integrative visual omics of the white-rot fungus Polyporus brumalis exposes the biotechnological potential of its oxidative enzymes for delignifying raw plant biomass.</title>
        <authorList>
            <person name="Miyauchi S."/>
            <person name="Rancon A."/>
            <person name="Drula E."/>
            <person name="Hage H."/>
            <person name="Chaduli D."/>
            <person name="Favel A."/>
            <person name="Grisel S."/>
            <person name="Henrissat B."/>
            <person name="Herpoel-Gimbert I."/>
            <person name="Ruiz-Duenas F.J."/>
            <person name="Chevret D."/>
            <person name="Hainaut M."/>
            <person name="Lin J."/>
            <person name="Wang M."/>
            <person name="Pangilinan J."/>
            <person name="Lipzen A."/>
            <person name="Lesage-Meessen L."/>
            <person name="Navarro D."/>
            <person name="Riley R."/>
            <person name="Grigoriev I.V."/>
            <person name="Zhou S."/>
            <person name="Raouche S."/>
            <person name="Rosso M.N."/>
        </authorList>
    </citation>
    <scope>NUCLEOTIDE SEQUENCE [LARGE SCALE GENOMIC DNA]</scope>
    <source>
        <strain evidence="2 3">BRFM 1820</strain>
    </source>
</reference>
<feature type="compositionally biased region" description="Basic and acidic residues" evidence="1">
    <location>
        <begin position="80"/>
        <end position="103"/>
    </location>
</feature>
<protein>
    <submittedName>
        <fullName evidence="2">Uncharacterized protein</fullName>
    </submittedName>
</protein>
<proteinExistence type="predicted"/>
<gene>
    <name evidence="2" type="ORF">OH76DRAFT_1410130</name>
</gene>
<feature type="region of interest" description="Disordered" evidence="1">
    <location>
        <begin position="78"/>
        <end position="103"/>
    </location>
</feature>
<evidence type="ECO:0000313" key="3">
    <source>
        <dbReference type="Proteomes" id="UP000256964"/>
    </source>
</evidence>
<evidence type="ECO:0000313" key="2">
    <source>
        <dbReference type="EMBL" id="RDX43477.1"/>
    </source>
</evidence>
<dbReference type="EMBL" id="KZ857464">
    <property type="protein sequence ID" value="RDX43477.1"/>
    <property type="molecule type" value="Genomic_DNA"/>
</dbReference>
<name>A0A371CT84_9APHY</name>
<feature type="region of interest" description="Disordered" evidence="1">
    <location>
        <begin position="1"/>
        <end position="24"/>
    </location>
</feature>
<evidence type="ECO:0000256" key="1">
    <source>
        <dbReference type="SAM" id="MobiDB-lite"/>
    </source>
</evidence>